<protein>
    <submittedName>
        <fullName evidence="19">Uncharacterized protein, isoform B</fullName>
    </submittedName>
</protein>
<keyword evidence="20" id="KW-1185">Reference proteome</keyword>
<reference evidence="19 20" key="1">
    <citation type="journal article" date="2007" name="Nature">
        <title>Evolution of genes and genomes on the Drosophila phylogeny.</title>
        <authorList>
            <consortium name="Drosophila 12 Genomes Consortium"/>
            <person name="Clark A.G."/>
            <person name="Eisen M.B."/>
            <person name="Smith D.R."/>
            <person name="Bergman C.M."/>
            <person name="Oliver B."/>
            <person name="Markow T.A."/>
            <person name="Kaufman T.C."/>
            <person name="Kellis M."/>
            <person name="Gelbart W."/>
            <person name="Iyer V.N."/>
            <person name="Pollard D.A."/>
            <person name="Sackton T.B."/>
            <person name="Larracuente A.M."/>
            <person name="Singh N.D."/>
            <person name="Abad J.P."/>
            <person name="Abt D.N."/>
            <person name="Adryan B."/>
            <person name="Aguade M."/>
            <person name="Akashi H."/>
            <person name="Anderson W.W."/>
            <person name="Aquadro C.F."/>
            <person name="Ardell D.H."/>
            <person name="Arguello R."/>
            <person name="Artieri C.G."/>
            <person name="Barbash D.A."/>
            <person name="Barker D."/>
            <person name="Barsanti P."/>
            <person name="Batterham P."/>
            <person name="Batzoglou S."/>
            <person name="Begun D."/>
            <person name="Bhutkar A."/>
            <person name="Blanco E."/>
            <person name="Bosak S.A."/>
            <person name="Bradley R.K."/>
            <person name="Brand A.D."/>
            <person name="Brent M.R."/>
            <person name="Brooks A.N."/>
            <person name="Brown R.H."/>
            <person name="Butlin R.K."/>
            <person name="Caggese C."/>
            <person name="Calvi B.R."/>
            <person name="Bernardo de Carvalho A."/>
            <person name="Caspi A."/>
            <person name="Castrezana S."/>
            <person name="Celniker S.E."/>
            <person name="Chang J.L."/>
            <person name="Chapple C."/>
            <person name="Chatterji S."/>
            <person name="Chinwalla A."/>
            <person name="Civetta A."/>
            <person name="Clifton S.W."/>
            <person name="Comeron J.M."/>
            <person name="Costello J.C."/>
            <person name="Coyne J.A."/>
            <person name="Daub J."/>
            <person name="David R.G."/>
            <person name="Delcher A.L."/>
            <person name="Delehaunty K."/>
            <person name="Do C.B."/>
            <person name="Ebling H."/>
            <person name="Edwards K."/>
            <person name="Eickbush T."/>
            <person name="Evans J.D."/>
            <person name="Filipski A."/>
            <person name="Findeiss S."/>
            <person name="Freyhult E."/>
            <person name="Fulton L."/>
            <person name="Fulton R."/>
            <person name="Garcia A.C."/>
            <person name="Gardiner A."/>
            <person name="Garfield D.A."/>
            <person name="Garvin B.E."/>
            <person name="Gibson G."/>
            <person name="Gilbert D."/>
            <person name="Gnerre S."/>
            <person name="Godfrey J."/>
            <person name="Good R."/>
            <person name="Gotea V."/>
            <person name="Gravely B."/>
            <person name="Greenberg A.J."/>
            <person name="Griffiths-Jones S."/>
            <person name="Gross S."/>
            <person name="Guigo R."/>
            <person name="Gustafson E.A."/>
            <person name="Haerty W."/>
            <person name="Hahn M.W."/>
            <person name="Halligan D.L."/>
            <person name="Halpern A.L."/>
            <person name="Halter G.M."/>
            <person name="Han M.V."/>
            <person name="Heger A."/>
            <person name="Hillier L."/>
            <person name="Hinrichs A.S."/>
            <person name="Holmes I."/>
            <person name="Hoskins R.A."/>
            <person name="Hubisz M.J."/>
            <person name="Hultmark D."/>
            <person name="Huntley M.A."/>
            <person name="Jaffe D.B."/>
            <person name="Jagadeeshan S."/>
            <person name="Jeck W.R."/>
            <person name="Johnson J."/>
            <person name="Jones C.D."/>
            <person name="Jordan W.C."/>
            <person name="Karpen G.H."/>
            <person name="Kataoka E."/>
            <person name="Keightley P.D."/>
            <person name="Kheradpour P."/>
            <person name="Kirkness E.F."/>
            <person name="Koerich L.B."/>
            <person name="Kristiansen K."/>
            <person name="Kudrna D."/>
            <person name="Kulathinal R.J."/>
            <person name="Kumar S."/>
            <person name="Kwok R."/>
            <person name="Lander E."/>
            <person name="Langley C.H."/>
            <person name="Lapoint R."/>
            <person name="Lazzaro B.P."/>
            <person name="Lee S.J."/>
            <person name="Levesque L."/>
            <person name="Li R."/>
            <person name="Lin C.F."/>
            <person name="Lin M.F."/>
            <person name="Lindblad-Toh K."/>
            <person name="Llopart A."/>
            <person name="Long M."/>
            <person name="Low L."/>
            <person name="Lozovsky E."/>
            <person name="Lu J."/>
            <person name="Luo M."/>
            <person name="Machado C.A."/>
            <person name="Makalowski W."/>
            <person name="Marzo M."/>
            <person name="Matsuda M."/>
            <person name="Matzkin L."/>
            <person name="McAllister B."/>
            <person name="McBride C.S."/>
            <person name="McKernan B."/>
            <person name="McKernan K."/>
            <person name="Mendez-Lago M."/>
            <person name="Minx P."/>
            <person name="Mollenhauer M.U."/>
            <person name="Montooth K."/>
            <person name="Mount S.M."/>
            <person name="Mu X."/>
            <person name="Myers E."/>
            <person name="Negre B."/>
            <person name="Newfeld S."/>
            <person name="Nielsen R."/>
            <person name="Noor M.A."/>
            <person name="O'Grady P."/>
            <person name="Pachter L."/>
            <person name="Papaceit M."/>
            <person name="Parisi M.J."/>
            <person name="Parisi M."/>
            <person name="Parts L."/>
            <person name="Pedersen J.S."/>
            <person name="Pesole G."/>
            <person name="Phillippy A.M."/>
            <person name="Ponting C.P."/>
            <person name="Pop M."/>
            <person name="Porcelli D."/>
            <person name="Powell J.R."/>
            <person name="Prohaska S."/>
            <person name="Pruitt K."/>
            <person name="Puig M."/>
            <person name="Quesneville H."/>
            <person name="Ram K.R."/>
            <person name="Rand D."/>
            <person name="Rasmussen M.D."/>
            <person name="Reed L.K."/>
            <person name="Reenan R."/>
            <person name="Reily A."/>
            <person name="Remington K.A."/>
            <person name="Rieger T.T."/>
            <person name="Ritchie M.G."/>
            <person name="Robin C."/>
            <person name="Rogers Y.H."/>
            <person name="Rohde C."/>
            <person name="Rozas J."/>
            <person name="Rubenfield M.J."/>
            <person name="Ruiz A."/>
            <person name="Russo S."/>
            <person name="Salzberg S.L."/>
            <person name="Sanchez-Gracia A."/>
            <person name="Saranga D.J."/>
            <person name="Sato H."/>
            <person name="Schaeffer S.W."/>
            <person name="Schatz M.C."/>
            <person name="Schlenke T."/>
            <person name="Schwartz R."/>
            <person name="Segarra C."/>
            <person name="Singh R.S."/>
            <person name="Sirot L."/>
            <person name="Sirota M."/>
            <person name="Sisneros N.B."/>
            <person name="Smith C.D."/>
            <person name="Smith T.F."/>
            <person name="Spieth J."/>
            <person name="Stage D.E."/>
            <person name="Stark A."/>
            <person name="Stephan W."/>
            <person name="Strausberg R.L."/>
            <person name="Strempel S."/>
            <person name="Sturgill D."/>
            <person name="Sutton G."/>
            <person name="Sutton G.G."/>
            <person name="Tao W."/>
            <person name="Teichmann S."/>
            <person name="Tobari Y.N."/>
            <person name="Tomimura Y."/>
            <person name="Tsolas J.M."/>
            <person name="Valente V.L."/>
            <person name="Venter E."/>
            <person name="Venter J.C."/>
            <person name="Vicario S."/>
            <person name="Vieira F.G."/>
            <person name="Vilella A.J."/>
            <person name="Villasante A."/>
            <person name="Walenz B."/>
            <person name="Wang J."/>
            <person name="Wasserman M."/>
            <person name="Watts T."/>
            <person name="Wilson D."/>
            <person name="Wilson R.K."/>
            <person name="Wing R.A."/>
            <person name="Wolfner M.F."/>
            <person name="Wong A."/>
            <person name="Wong G.K."/>
            <person name="Wu C.I."/>
            <person name="Wu G."/>
            <person name="Yamamoto D."/>
            <person name="Yang H.P."/>
            <person name="Yang S.P."/>
            <person name="Yorke J.A."/>
            <person name="Yoshida K."/>
            <person name="Zdobnov E."/>
            <person name="Zhang P."/>
            <person name="Zhang Y."/>
            <person name="Zimin A.V."/>
            <person name="Baldwin J."/>
            <person name="Abdouelleil A."/>
            <person name="Abdulkadir J."/>
            <person name="Abebe A."/>
            <person name="Abera B."/>
            <person name="Abreu J."/>
            <person name="Acer S.C."/>
            <person name="Aftuck L."/>
            <person name="Alexander A."/>
            <person name="An P."/>
            <person name="Anderson E."/>
            <person name="Anderson S."/>
            <person name="Arachi H."/>
            <person name="Azer M."/>
            <person name="Bachantsang P."/>
            <person name="Barry A."/>
            <person name="Bayul T."/>
            <person name="Berlin A."/>
            <person name="Bessette D."/>
            <person name="Bloom T."/>
            <person name="Blye J."/>
            <person name="Boguslavskiy L."/>
            <person name="Bonnet C."/>
            <person name="Boukhgalter B."/>
            <person name="Bourzgui I."/>
            <person name="Brown A."/>
            <person name="Cahill P."/>
            <person name="Channer S."/>
            <person name="Cheshatsang Y."/>
            <person name="Chuda L."/>
            <person name="Citroen M."/>
            <person name="Collymore A."/>
            <person name="Cooke P."/>
            <person name="Costello M."/>
            <person name="D'Aco K."/>
            <person name="Daza R."/>
            <person name="De Haan G."/>
            <person name="DeGray S."/>
            <person name="DeMaso C."/>
            <person name="Dhargay N."/>
            <person name="Dooley K."/>
            <person name="Dooley E."/>
            <person name="Doricent M."/>
            <person name="Dorje P."/>
            <person name="Dorjee K."/>
            <person name="Dupes A."/>
            <person name="Elong R."/>
            <person name="Falk J."/>
            <person name="Farina A."/>
            <person name="Faro S."/>
            <person name="Ferguson D."/>
            <person name="Fisher S."/>
            <person name="Foley C.D."/>
            <person name="Franke A."/>
            <person name="Friedrich D."/>
            <person name="Gadbois L."/>
            <person name="Gearin G."/>
            <person name="Gearin C.R."/>
            <person name="Giannoukos G."/>
            <person name="Goode T."/>
            <person name="Graham J."/>
            <person name="Grandbois E."/>
            <person name="Grewal S."/>
            <person name="Gyaltsen K."/>
            <person name="Hafez N."/>
            <person name="Hagos B."/>
            <person name="Hall J."/>
            <person name="Henson C."/>
            <person name="Hollinger A."/>
            <person name="Honan T."/>
            <person name="Huard M.D."/>
            <person name="Hughes L."/>
            <person name="Hurhula B."/>
            <person name="Husby M.E."/>
            <person name="Kamat A."/>
            <person name="Kanga B."/>
            <person name="Kashin S."/>
            <person name="Khazanovich D."/>
            <person name="Kisner P."/>
            <person name="Lance K."/>
            <person name="Lara M."/>
            <person name="Lee W."/>
            <person name="Lennon N."/>
            <person name="Letendre F."/>
            <person name="LeVine R."/>
            <person name="Lipovsky A."/>
            <person name="Liu X."/>
            <person name="Liu J."/>
            <person name="Liu S."/>
            <person name="Lokyitsang T."/>
            <person name="Lokyitsang Y."/>
            <person name="Lubonja R."/>
            <person name="Lui A."/>
            <person name="MacDonald P."/>
            <person name="Magnisalis V."/>
            <person name="Maru K."/>
            <person name="Matthews C."/>
            <person name="McCusker W."/>
            <person name="McDonough S."/>
            <person name="Mehta T."/>
            <person name="Meldrim J."/>
            <person name="Meneus L."/>
            <person name="Mihai O."/>
            <person name="Mihalev A."/>
            <person name="Mihova T."/>
            <person name="Mittelman R."/>
            <person name="Mlenga V."/>
            <person name="Montmayeur A."/>
            <person name="Mulrain L."/>
            <person name="Navidi A."/>
            <person name="Naylor J."/>
            <person name="Negash T."/>
            <person name="Nguyen T."/>
            <person name="Nguyen N."/>
            <person name="Nicol R."/>
            <person name="Norbu C."/>
            <person name="Norbu N."/>
            <person name="Novod N."/>
            <person name="O'Neill B."/>
            <person name="Osman S."/>
            <person name="Markiewicz E."/>
            <person name="Oyono O.L."/>
            <person name="Patti C."/>
            <person name="Phunkhang P."/>
            <person name="Pierre F."/>
            <person name="Priest M."/>
            <person name="Raghuraman S."/>
            <person name="Rege F."/>
            <person name="Reyes R."/>
            <person name="Rise C."/>
            <person name="Rogov P."/>
            <person name="Ross K."/>
            <person name="Ryan E."/>
            <person name="Settipalli S."/>
            <person name="Shea T."/>
            <person name="Sherpa N."/>
            <person name="Shi L."/>
            <person name="Shih D."/>
            <person name="Sparrow T."/>
            <person name="Spaulding J."/>
            <person name="Stalker J."/>
            <person name="Stange-Thomann N."/>
            <person name="Stavropoulos S."/>
            <person name="Stone C."/>
            <person name="Strader C."/>
            <person name="Tesfaye S."/>
            <person name="Thomson T."/>
            <person name="Thoulutsang Y."/>
            <person name="Thoulutsang D."/>
            <person name="Topham K."/>
            <person name="Topping I."/>
            <person name="Tsamla T."/>
            <person name="Vassiliev H."/>
            <person name="Vo A."/>
            <person name="Wangchuk T."/>
            <person name="Wangdi T."/>
            <person name="Weiand M."/>
            <person name="Wilkinson J."/>
            <person name="Wilson A."/>
            <person name="Yadav S."/>
            <person name="Young G."/>
            <person name="Yu Q."/>
            <person name="Zembek L."/>
            <person name="Zhong D."/>
            <person name="Zimmer A."/>
            <person name="Zwirko Z."/>
            <person name="Jaffe D.B."/>
            <person name="Alvarez P."/>
            <person name="Brockman W."/>
            <person name="Butler J."/>
            <person name="Chin C."/>
            <person name="Gnerre S."/>
            <person name="Grabherr M."/>
            <person name="Kleber M."/>
            <person name="Mauceli E."/>
            <person name="MacCallum I."/>
        </authorList>
    </citation>
    <scope>NUCLEOTIDE SEQUENCE [LARGE SCALE GENOMIC DNA]</scope>
    <source>
        <strain evidence="20">Tucson 14024-0371.13</strain>
    </source>
</reference>
<dbReference type="InterPro" id="IPR004837">
    <property type="entry name" value="NaCa_Exmemb"/>
</dbReference>
<feature type="transmembrane region" description="Helical" evidence="17">
    <location>
        <begin position="47"/>
        <end position="68"/>
    </location>
</feature>
<dbReference type="NCBIfam" id="TIGR00367">
    <property type="entry name" value="calcium/sodium antiporter"/>
    <property type="match status" value="1"/>
</dbReference>
<feature type="transmembrane region" description="Helical" evidence="17">
    <location>
        <begin position="402"/>
        <end position="424"/>
    </location>
</feature>
<dbReference type="eggNOG" id="KOG1307">
    <property type="taxonomic scope" value="Eukaryota"/>
</dbReference>
<keyword evidence="6" id="KW-0109">Calcium transport</keyword>
<evidence type="ECO:0000256" key="13">
    <source>
        <dbReference type="ARBA" id="ARBA00023053"/>
    </source>
</evidence>
<dbReference type="GO" id="GO:0008273">
    <property type="term" value="F:calcium, potassium:sodium antiporter activity"/>
    <property type="evidence" value="ECO:0007669"/>
    <property type="project" value="TreeGrafter"/>
</dbReference>
<dbReference type="GeneID" id="6504692"/>
<dbReference type="InterPro" id="IPR044880">
    <property type="entry name" value="NCX_ion-bd_dom_sf"/>
</dbReference>
<evidence type="ECO:0000256" key="3">
    <source>
        <dbReference type="ARBA" id="ARBA00022448"/>
    </source>
</evidence>
<dbReference type="OrthoDB" id="2127281at2759"/>
<evidence type="ECO:0000256" key="5">
    <source>
        <dbReference type="ARBA" id="ARBA00022538"/>
    </source>
</evidence>
<evidence type="ECO:0000313" key="20">
    <source>
        <dbReference type="Proteomes" id="UP000007801"/>
    </source>
</evidence>
<keyword evidence="12 17" id="KW-1133">Transmembrane helix</keyword>
<name>B3MYI7_DROAN</name>
<sequence>MYFGLEGHYYEVQVIDRGRNPNKHSQDLNCTLPAILEFPNLMRKKSVGLTISVFLISIYLFVGLAIVCDNYLVPAMERLCFSLRMTYDVAGATFLAAATSAPELFVNFIGTFVTHGDIGIGTIVGSSVFNVLVIAAICGILTPPSQLDWWPVTRDCIWYIIAIAILTATLWDSLVLWYESMVLLIMYIFYLIALILDRRIQGSIRKMHVESELMDEDPMEREEEPLKSFRDHVCGKPEPGAHCWAWIWWAFKYPFILIFALTIPSVRGIYFLSMIMSVIWISIISYMLSWFLTIVGYNLGIPDSIMGLTILAAGTSVPEVASSYIVSKKGYGSMAICNAIGSNTIDILICLGVPWFLKNLISMDHVYIDSTAIMFTTGMLFCTVFVIYSTFLCTRFVMGKPLGWICLIAYILFLAVACTLEVVLNDNVYCDMREQKYASLLNKLFDSDPKLLK</sequence>
<feature type="transmembrane region" description="Helical" evidence="17">
    <location>
        <begin position="305"/>
        <end position="325"/>
    </location>
</feature>
<feature type="transmembrane region" description="Helical" evidence="17">
    <location>
        <begin position="269"/>
        <end position="293"/>
    </location>
</feature>
<keyword evidence="9" id="KW-0106">Calcium</keyword>
<keyword evidence="3" id="KW-0813">Transport</keyword>
<dbReference type="GO" id="GO:0006874">
    <property type="term" value="P:intracellular calcium ion homeostasis"/>
    <property type="evidence" value="ECO:0007669"/>
    <property type="project" value="TreeGrafter"/>
</dbReference>
<dbReference type="InParanoid" id="B3MYI7"/>
<evidence type="ECO:0000256" key="1">
    <source>
        <dbReference type="ARBA" id="ARBA00004141"/>
    </source>
</evidence>
<comment type="subcellular location">
    <subcellularLocation>
        <location evidence="1">Membrane</location>
        <topology evidence="1">Multi-pass membrane protein</topology>
    </subcellularLocation>
</comment>
<organism evidence="19 20">
    <name type="scientific">Drosophila ananassae</name>
    <name type="common">Fruit fly</name>
    <dbReference type="NCBI Taxonomy" id="7217"/>
    <lineage>
        <taxon>Eukaryota</taxon>
        <taxon>Metazoa</taxon>
        <taxon>Ecdysozoa</taxon>
        <taxon>Arthropoda</taxon>
        <taxon>Hexapoda</taxon>
        <taxon>Insecta</taxon>
        <taxon>Pterygota</taxon>
        <taxon>Neoptera</taxon>
        <taxon>Endopterygota</taxon>
        <taxon>Diptera</taxon>
        <taxon>Brachycera</taxon>
        <taxon>Muscomorpha</taxon>
        <taxon>Ephydroidea</taxon>
        <taxon>Drosophilidae</taxon>
        <taxon>Drosophila</taxon>
        <taxon>Sophophora</taxon>
    </lineage>
</organism>
<evidence type="ECO:0000256" key="9">
    <source>
        <dbReference type="ARBA" id="ARBA00022837"/>
    </source>
</evidence>
<feature type="transmembrane region" description="Helical" evidence="17">
    <location>
        <begin position="89"/>
        <end position="112"/>
    </location>
</feature>
<evidence type="ECO:0000313" key="19">
    <source>
        <dbReference type="EMBL" id="EDV32681.2"/>
    </source>
</evidence>
<dbReference type="Proteomes" id="UP000007801">
    <property type="component" value="Unassembled WGS sequence"/>
</dbReference>
<keyword evidence="13" id="KW-0915">Sodium</keyword>
<evidence type="ECO:0000256" key="12">
    <source>
        <dbReference type="ARBA" id="ARBA00022989"/>
    </source>
</evidence>
<keyword evidence="15 17" id="KW-0472">Membrane</keyword>
<dbReference type="Pfam" id="PF01699">
    <property type="entry name" value="Na_Ca_ex"/>
    <property type="match status" value="2"/>
</dbReference>
<keyword evidence="10" id="KW-0769">Symport</keyword>
<keyword evidence="11" id="KW-0630">Potassium</keyword>
<dbReference type="HOGENOM" id="CLU_007948_5_0_1"/>
<evidence type="ECO:0000256" key="8">
    <source>
        <dbReference type="ARBA" id="ARBA00022729"/>
    </source>
</evidence>
<evidence type="ECO:0000256" key="17">
    <source>
        <dbReference type="SAM" id="Phobius"/>
    </source>
</evidence>
<evidence type="ECO:0000259" key="18">
    <source>
        <dbReference type="Pfam" id="PF01699"/>
    </source>
</evidence>
<keyword evidence="7 17" id="KW-0812">Transmembrane</keyword>
<keyword evidence="16" id="KW-0739">Sodium transport</keyword>
<evidence type="ECO:0000256" key="10">
    <source>
        <dbReference type="ARBA" id="ARBA00022847"/>
    </source>
</evidence>
<dbReference type="KEGG" id="dan:6504692"/>
<evidence type="ECO:0000256" key="15">
    <source>
        <dbReference type="ARBA" id="ARBA00023136"/>
    </source>
</evidence>
<keyword evidence="14" id="KW-0406">Ion transport</keyword>
<feature type="transmembrane region" description="Helical" evidence="17">
    <location>
        <begin position="118"/>
        <end position="140"/>
    </location>
</feature>
<evidence type="ECO:0000256" key="6">
    <source>
        <dbReference type="ARBA" id="ARBA00022568"/>
    </source>
</evidence>
<dbReference type="Gene3D" id="1.20.1420.30">
    <property type="entry name" value="NCX, central ion-binding region"/>
    <property type="match status" value="2"/>
</dbReference>
<gene>
    <name evidence="19" type="primary">Dana\GF22023</name>
    <name evidence="19" type="synonym">dana_GLEANR_6016</name>
    <name evidence="19" type="ORF">GF22023</name>
</gene>
<feature type="domain" description="Sodium/calcium exchanger membrane region" evidence="18">
    <location>
        <begin position="55"/>
        <end position="195"/>
    </location>
</feature>
<keyword evidence="5" id="KW-0633">Potassium transport</keyword>
<evidence type="ECO:0000256" key="11">
    <source>
        <dbReference type="ARBA" id="ARBA00022958"/>
    </source>
</evidence>
<feature type="transmembrane region" description="Helical" evidence="17">
    <location>
        <begin position="152"/>
        <end position="171"/>
    </location>
</feature>
<dbReference type="GO" id="GO:0015293">
    <property type="term" value="F:symporter activity"/>
    <property type="evidence" value="ECO:0007669"/>
    <property type="project" value="UniProtKB-KW"/>
</dbReference>
<feature type="transmembrane region" description="Helical" evidence="17">
    <location>
        <begin position="331"/>
        <end position="357"/>
    </location>
</feature>
<dbReference type="PANTHER" id="PTHR10846:SF70">
    <property type="entry name" value="ZYDECO, ISOFORM F"/>
    <property type="match status" value="1"/>
</dbReference>
<evidence type="ECO:0000256" key="4">
    <source>
        <dbReference type="ARBA" id="ARBA00022449"/>
    </source>
</evidence>
<dbReference type="PANTHER" id="PTHR10846">
    <property type="entry name" value="SODIUM/POTASSIUM/CALCIUM EXCHANGER"/>
    <property type="match status" value="1"/>
</dbReference>
<evidence type="ECO:0000256" key="2">
    <source>
        <dbReference type="ARBA" id="ARBA00005364"/>
    </source>
</evidence>
<dbReference type="InterPro" id="IPR004481">
    <property type="entry name" value="K/Na/Ca-exchanger"/>
</dbReference>
<evidence type="ECO:0000256" key="16">
    <source>
        <dbReference type="ARBA" id="ARBA00023201"/>
    </source>
</evidence>
<dbReference type="FunFam" id="1.20.1420.30:FF:000009">
    <property type="entry name" value="sodium/potassium/calcium exchanger 5 isoform X2"/>
    <property type="match status" value="1"/>
</dbReference>
<comment type="similarity">
    <text evidence="2">Belongs to the Ca(2+):cation antiporter (CaCA) (TC 2.A.19) family. SLC24A subfamily.</text>
</comment>
<dbReference type="GO" id="GO:0005886">
    <property type="term" value="C:plasma membrane"/>
    <property type="evidence" value="ECO:0007669"/>
    <property type="project" value="TreeGrafter"/>
</dbReference>
<feature type="domain" description="Sodium/calcium exchanger membrane region" evidence="18">
    <location>
        <begin position="270"/>
        <end position="417"/>
    </location>
</feature>
<proteinExistence type="inferred from homology"/>
<keyword evidence="4" id="KW-0050">Antiport</keyword>
<accession>B3MYI7</accession>
<feature type="transmembrane region" description="Helical" evidence="17">
    <location>
        <begin position="366"/>
        <end position="390"/>
    </location>
</feature>
<feature type="transmembrane region" description="Helical" evidence="17">
    <location>
        <begin position="177"/>
        <end position="196"/>
    </location>
</feature>
<evidence type="ECO:0000256" key="14">
    <source>
        <dbReference type="ARBA" id="ARBA00023065"/>
    </source>
</evidence>
<dbReference type="AlphaFoldDB" id="B3MYI7"/>
<keyword evidence="8" id="KW-0732">Signal</keyword>
<dbReference type="EMBL" id="CH902632">
    <property type="protein sequence ID" value="EDV32681.2"/>
    <property type="molecule type" value="Genomic_DNA"/>
</dbReference>
<dbReference type="GO" id="GO:0005262">
    <property type="term" value="F:calcium channel activity"/>
    <property type="evidence" value="ECO:0007669"/>
    <property type="project" value="TreeGrafter"/>
</dbReference>
<evidence type="ECO:0000256" key="7">
    <source>
        <dbReference type="ARBA" id="ARBA00022692"/>
    </source>
</evidence>